<accession>A0A2X3VJP5</accession>
<protein>
    <submittedName>
        <fullName evidence="6">Putative conjugative transposon membrane protein</fullName>
    </submittedName>
</protein>
<feature type="domain" description="DUF6782" evidence="5">
    <location>
        <begin position="1065"/>
        <end position="1154"/>
    </location>
</feature>
<name>A0A2X3VJP5_STRSA</name>
<dbReference type="InterPro" id="IPR012816">
    <property type="entry name" value="NADAR"/>
</dbReference>
<evidence type="ECO:0000256" key="3">
    <source>
        <dbReference type="SAM" id="MobiDB-lite"/>
    </source>
</evidence>
<evidence type="ECO:0000259" key="4">
    <source>
        <dbReference type="Pfam" id="PF08401"/>
    </source>
</evidence>
<dbReference type="Gene3D" id="1.10.357.40">
    <property type="entry name" value="YbiA-like"/>
    <property type="match status" value="1"/>
</dbReference>
<evidence type="ECO:0000313" key="7">
    <source>
        <dbReference type="Proteomes" id="UP000249623"/>
    </source>
</evidence>
<dbReference type="EMBL" id="LS483346">
    <property type="protein sequence ID" value="SQF33717.1"/>
    <property type="molecule type" value="Genomic_DNA"/>
</dbReference>
<dbReference type="GO" id="GO:0003697">
    <property type="term" value="F:single-stranded DNA binding"/>
    <property type="evidence" value="ECO:0007669"/>
    <property type="project" value="InterPro"/>
</dbReference>
<dbReference type="RefSeq" id="WP_002926317.1">
    <property type="nucleotide sequence ID" value="NZ_CP071430.1"/>
</dbReference>
<dbReference type="Pfam" id="PF08401">
    <property type="entry name" value="ArdcN"/>
    <property type="match status" value="1"/>
</dbReference>
<feature type="region of interest" description="Disordered" evidence="3">
    <location>
        <begin position="1242"/>
        <end position="1276"/>
    </location>
</feature>
<organism evidence="6 7">
    <name type="scientific">Streptococcus sanguinis</name>
    <dbReference type="NCBI Taxonomy" id="1305"/>
    <lineage>
        <taxon>Bacteria</taxon>
        <taxon>Bacillati</taxon>
        <taxon>Bacillota</taxon>
        <taxon>Bacilli</taxon>
        <taxon>Lactobacillales</taxon>
        <taxon>Streptococcaceae</taxon>
        <taxon>Streptococcus</taxon>
    </lineage>
</organism>
<dbReference type="InterPro" id="IPR046709">
    <property type="entry name" value="DUF6782"/>
</dbReference>
<dbReference type="Proteomes" id="UP000249623">
    <property type="component" value="Chromosome 1"/>
</dbReference>
<dbReference type="SUPFAM" id="SSF143990">
    <property type="entry name" value="YbiA-like"/>
    <property type="match status" value="1"/>
</dbReference>
<evidence type="ECO:0000313" key="6">
    <source>
        <dbReference type="EMBL" id="SQF33717.1"/>
    </source>
</evidence>
<evidence type="ECO:0000259" key="5">
    <source>
        <dbReference type="Pfam" id="PF20573"/>
    </source>
</evidence>
<gene>
    <name evidence="6" type="ORF">NCTC11085_00189</name>
</gene>
<comment type="catalytic activity">
    <reaction evidence="2">
        <text>2,5-diamino-6-hydroxy-4-(5-phosphoribosylamino)-pyrimidine + H2O = 2,5,6-triamino-4-hydroxypyrimidine + D-ribose 5-phosphate</text>
        <dbReference type="Rhea" id="RHEA:23436"/>
        <dbReference type="ChEBI" id="CHEBI:15377"/>
        <dbReference type="ChEBI" id="CHEBI:58614"/>
        <dbReference type="ChEBI" id="CHEBI:78346"/>
        <dbReference type="ChEBI" id="CHEBI:137796"/>
    </reaction>
</comment>
<dbReference type="Pfam" id="PF20573">
    <property type="entry name" value="DUF6782"/>
    <property type="match status" value="1"/>
</dbReference>
<evidence type="ECO:0000256" key="1">
    <source>
        <dbReference type="ARBA" id="ARBA00000022"/>
    </source>
</evidence>
<dbReference type="AlphaFoldDB" id="A0A2X3VJP5"/>
<comment type="catalytic activity">
    <reaction evidence="1">
        <text>5-amino-6-(5-phospho-D-ribosylamino)uracil + H2O = 5,6-diaminouracil + D-ribose 5-phosphate</text>
        <dbReference type="Rhea" id="RHEA:55020"/>
        <dbReference type="ChEBI" id="CHEBI:15377"/>
        <dbReference type="ChEBI" id="CHEBI:46252"/>
        <dbReference type="ChEBI" id="CHEBI:58453"/>
        <dbReference type="ChEBI" id="CHEBI:78346"/>
    </reaction>
</comment>
<dbReference type="SUPFAM" id="SSF57783">
    <property type="entry name" value="Zinc beta-ribbon"/>
    <property type="match status" value="1"/>
</dbReference>
<dbReference type="CDD" id="cd15457">
    <property type="entry name" value="NADAR"/>
    <property type="match status" value="1"/>
</dbReference>
<dbReference type="Gene3D" id="1.10.10.2910">
    <property type="match status" value="1"/>
</dbReference>
<dbReference type="InterPro" id="IPR037238">
    <property type="entry name" value="YbiA-like_sf"/>
</dbReference>
<proteinExistence type="predicted"/>
<sequence length="1276" mass="145929">MARVEELKKLSILDVAEALGMELKRQGTDRYVWVEHESFVISPRRNIFSWFSRDVKGDVIKLVQTIREEQTGTRPSFKTAKHFLEVGEFPEVDMSAAPEPKLAFEYRHERYEHTNPSWTKDYLRRERKLSEDTITFFFQQGNIAEISHKMNDYSEPAIVFKFKNSQGKVMGASLQGIVENREKYPDRGYLKRILKNSDGLTGFYADVGRPKRLIFAESPIDVMSYYQLHPQLQDVRLVAMDGLKEGLMSFRFAELVSELQGKTYEPGERTSRVLEATAKTSTFFQSNEDFITLAVDNDSAGWNFISKLQEKGIPFKLDIPPIAEKGVEKADWNSFLKEPLQGQAELVHIYSYDKKKKAAAYQGYFSKELAAAKVAQLTVGDVVAFSASETLSRDEIEELAANQSQTYPQLSEATEGLREEVPQTLNIWAGTNENTLLSNLAPSLLVIDGFSYESVEHAYQTLKSGKINAKAYSWAEKNRAAFKAGQKVQSDRVLGLADTSKNILLMEKLLKERYQQDTSFRQVLDATRGKVLTHEQDQGVWRIEFPRILMKIRDREHSIKENQMAENNIDVIQKQATEQEMLLQATQQEEFLHSLDKDKFLKGLELIQKYSVSEVLSRPPIYQGDDQRLEALQIDLEGFDYKPLDDFIRQYIDPNYDLDYEEFAVFSDYEEFAVFSDAWNNFFRNGAGKDLTVDSFITLAKNNGLVDEVPVVEPWQAITVLEPIKTYSVKNGELQEDFDSVSGLLEFVKQNLSETERHILEQELAEDDRGTPTDILMTIDSALVGDFDVYVNGQSIISVYPNNIDEQATELKVRTSEEVVHRDMMQQIQQDEENYLNAIDKENFTGIVKLVQEYDSEIVFLLSESDQEVKQRLLQENLDIEPVREFAERYLGIQNDGLRHEKLASLTADMLIAKAVEKGVLDKENFPKVFRVAEQKKPTIDQLIQDRDLKGLSAHLKEGVKDYFNSDTYKIFLQTMSKFNNYSLNNLFLIVAQKKDASAVASFNAWKKLGRHVQKGQKALKIWAPYQVTRKDEKGQPVLDKKGQEVKDTRFRLVPVFDVSQTEGKELPKPVYELEGTHQDYANLYRAAKETAAAKGVRLEISKEPMEAHGYYSPTENKIVIRAGMSERETLSTIFHEMAHADLHNPKALEGQKLTRTNKELQAESVAYVVANHYGLDTSSYSFGYLANWSKEPDSLADLEAQLSIVQKEAADLIHRLDTAFEKYQNKEIAKDPLSQKLEQFNEKCHQKMAEKAASEPEKKSHPQKGDEEKDNQASK</sequence>
<reference evidence="6 7" key="1">
    <citation type="submission" date="2018-06" db="EMBL/GenBank/DDBJ databases">
        <authorList>
            <consortium name="Pathogen Informatics"/>
            <person name="Doyle S."/>
        </authorList>
    </citation>
    <scope>NUCLEOTIDE SEQUENCE [LARGE SCALE GENOMIC DNA]</scope>
    <source>
        <strain evidence="6 7">NCTC11085</strain>
    </source>
</reference>
<dbReference type="InterPro" id="IPR013610">
    <property type="entry name" value="ArdC_N"/>
</dbReference>
<feature type="domain" description="N-terminal" evidence="4">
    <location>
        <begin position="956"/>
        <end position="1049"/>
    </location>
</feature>
<evidence type="ECO:0000256" key="2">
    <source>
        <dbReference type="ARBA" id="ARBA00000751"/>
    </source>
</evidence>